<dbReference type="FunFam" id="1.25.10.10:FF:000345">
    <property type="entry name" value="Condensin-2 complex subunit D3"/>
    <property type="match status" value="1"/>
</dbReference>
<evidence type="ECO:0000256" key="5">
    <source>
        <dbReference type="ARBA" id="ARBA00023242"/>
    </source>
</evidence>
<dbReference type="GO" id="GO:0005634">
    <property type="term" value="C:nucleus"/>
    <property type="evidence" value="ECO:0007669"/>
    <property type="project" value="UniProtKB-SubCell"/>
</dbReference>
<dbReference type="EMBL" id="JAFIRN010000008">
    <property type="protein sequence ID" value="KAG5843827.1"/>
    <property type="molecule type" value="Genomic_DNA"/>
</dbReference>
<feature type="domain" description="Condensin complex subunit 1 C-terminal" evidence="10">
    <location>
        <begin position="943"/>
        <end position="1112"/>
    </location>
</feature>
<feature type="region of interest" description="Disordered" evidence="9">
    <location>
        <begin position="1426"/>
        <end position="1453"/>
    </location>
</feature>
<evidence type="ECO:0000313" key="11">
    <source>
        <dbReference type="EMBL" id="KAG5843827.1"/>
    </source>
</evidence>
<dbReference type="InterPro" id="IPR011989">
    <property type="entry name" value="ARM-like"/>
</dbReference>
<evidence type="ECO:0000256" key="7">
    <source>
        <dbReference type="PIRNR" id="PIRNR036508"/>
    </source>
</evidence>
<dbReference type="GO" id="GO:0007076">
    <property type="term" value="P:mitotic chromosome condensation"/>
    <property type="evidence" value="ECO:0007669"/>
    <property type="project" value="UniProtKB-UniRule"/>
</dbReference>
<dbReference type="InterPro" id="IPR016024">
    <property type="entry name" value="ARM-type_fold"/>
</dbReference>
<proteinExistence type="predicted"/>
<dbReference type="Proteomes" id="UP001044222">
    <property type="component" value="Chromosome 8"/>
</dbReference>
<dbReference type="PANTHER" id="PTHR14222:SF1">
    <property type="entry name" value="CONDENSIN-2 COMPLEX SUBUNIT D3"/>
    <property type="match status" value="1"/>
</dbReference>
<keyword evidence="12" id="KW-1185">Reference proteome</keyword>
<keyword evidence="6 7" id="KW-0131">Cell cycle</keyword>
<keyword evidence="3 7" id="KW-0498">Mitosis</keyword>
<evidence type="ECO:0000256" key="6">
    <source>
        <dbReference type="ARBA" id="ARBA00023306"/>
    </source>
</evidence>
<dbReference type="Pfam" id="PF12717">
    <property type="entry name" value="Cnd1"/>
    <property type="match status" value="1"/>
</dbReference>
<feature type="compositionally biased region" description="Polar residues" evidence="9">
    <location>
        <begin position="1290"/>
        <end position="1299"/>
    </location>
</feature>
<accession>A0A9D3M7C8</accession>
<evidence type="ECO:0000256" key="2">
    <source>
        <dbReference type="ARBA" id="ARBA00022618"/>
    </source>
</evidence>
<evidence type="ECO:0000256" key="1">
    <source>
        <dbReference type="ARBA" id="ARBA00004123"/>
    </source>
</evidence>
<keyword evidence="8" id="KW-0175">Coiled coil</keyword>
<dbReference type="InterPro" id="IPR026971">
    <property type="entry name" value="CND1/NCAPD3"/>
</dbReference>
<evidence type="ECO:0000313" key="12">
    <source>
        <dbReference type="Proteomes" id="UP001044222"/>
    </source>
</evidence>
<feature type="region of interest" description="Disordered" evidence="9">
    <location>
        <begin position="151"/>
        <end position="186"/>
    </location>
</feature>
<protein>
    <recommendedName>
        <fullName evidence="7">Condensin-2 complex subunit D3</fullName>
    </recommendedName>
</protein>
<feature type="compositionally biased region" description="Polar residues" evidence="9">
    <location>
        <begin position="1348"/>
        <end position="1359"/>
    </location>
</feature>
<feature type="compositionally biased region" description="Polar residues" evidence="9">
    <location>
        <begin position="1314"/>
        <end position="1329"/>
    </location>
</feature>
<evidence type="ECO:0000256" key="9">
    <source>
        <dbReference type="SAM" id="MobiDB-lite"/>
    </source>
</evidence>
<dbReference type="FunFam" id="1.25.10.10:FF:000613">
    <property type="entry name" value="Condensin-2 complex subunit D3"/>
    <property type="match status" value="1"/>
</dbReference>
<evidence type="ECO:0000256" key="3">
    <source>
        <dbReference type="ARBA" id="ARBA00022776"/>
    </source>
</evidence>
<dbReference type="GO" id="GO:0010032">
    <property type="term" value="P:meiotic chromosome condensation"/>
    <property type="evidence" value="ECO:0007669"/>
    <property type="project" value="TreeGrafter"/>
</dbReference>
<dbReference type="GO" id="GO:0051301">
    <property type="term" value="P:cell division"/>
    <property type="evidence" value="ECO:0007669"/>
    <property type="project" value="UniProtKB-UniRule"/>
</dbReference>
<keyword evidence="5 7" id="KW-0539">Nucleus</keyword>
<dbReference type="GO" id="GO:0000779">
    <property type="term" value="C:condensed chromosome, centromeric region"/>
    <property type="evidence" value="ECO:0007669"/>
    <property type="project" value="UniProtKB-UniRule"/>
</dbReference>
<comment type="subcellular location">
    <subcellularLocation>
        <location evidence="1 7">Nucleus</location>
    </subcellularLocation>
</comment>
<evidence type="ECO:0000256" key="4">
    <source>
        <dbReference type="ARBA" id="ARBA00023067"/>
    </source>
</evidence>
<feature type="compositionally biased region" description="Polar residues" evidence="9">
    <location>
        <begin position="1266"/>
        <end position="1283"/>
    </location>
</feature>
<dbReference type="GO" id="GO:0000796">
    <property type="term" value="C:condensin complex"/>
    <property type="evidence" value="ECO:0007669"/>
    <property type="project" value="UniProtKB-UniRule"/>
</dbReference>
<feature type="region of interest" description="Disordered" evidence="9">
    <location>
        <begin position="1266"/>
        <end position="1363"/>
    </location>
</feature>
<evidence type="ECO:0000256" key="8">
    <source>
        <dbReference type="SAM" id="Coils"/>
    </source>
</evidence>
<gene>
    <name evidence="11" type="ORF">ANANG_G00155030</name>
</gene>
<reference evidence="11" key="1">
    <citation type="submission" date="2021-01" db="EMBL/GenBank/DDBJ databases">
        <title>A chromosome-scale assembly of European eel, Anguilla anguilla.</title>
        <authorList>
            <person name="Henkel C."/>
            <person name="Jong-Raadsen S.A."/>
            <person name="Dufour S."/>
            <person name="Weltzien F.-A."/>
            <person name="Palstra A.P."/>
            <person name="Pelster B."/>
            <person name="Spaink H.P."/>
            <person name="Van Den Thillart G.E."/>
            <person name="Jansen H."/>
            <person name="Zahm M."/>
            <person name="Klopp C."/>
            <person name="Cedric C."/>
            <person name="Louis A."/>
            <person name="Berthelot C."/>
            <person name="Parey E."/>
            <person name="Roest Crollius H."/>
            <person name="Montfort J."/>
            <person name="Robinson-Rechavi M."/>
            <person name="Bucao C."/>
            <person name="Bouchez O."/>
            <person name="Gislard M."/>
            <person name="Lluch J."/>
            <person name="Milhes M."/>
            <person name="Lampietro C."/>
            <person name="Lopez Roques C."/>
            <person name="Donnadieu C."/>
            <person name="Braasch I."/>
            <person name="Desvignes T."/>
            <person name="Postlethwait J."/>
            <person name="Bobe J."/>
            <person name="Guiguen Y."/>
            <person name="Dirks R."/>
        </authorList>
    </citation>
    <scope>NUCLEOTIDE SEQUENCE</scope>
    <source>
        <strain evidence="11">Tag_6206</strain>
        <tissue evidence="11">Liver</tissue>
    </source>
</reference>
<keyword evidence="2 7" id="KW-0132">Cell division</keyword>
<dbReference type="InterPro" id="IPR012371">
    <property type="entry name" value="NCAPD3"/>
</dbReference>
<name>A0A9D3M7C8_ANGAN</name>
<dbReference type="PANTHER" id="PTHR14222">
    <property type="entry name" value="CONDENSIN"/>
    <property type="match status" value="1"/>
</dbReference>
<dbReference type="InterPro" id="IPR032682">
    <property type="entry name" value="Cnd1_C"/>
</dbReference>
<comment type="caution">
    <text evidence="11">The sequence shown here is derived from an EMBL/GenBank/DDBJ whole genome shotgun (WGS) entry which is preliminary data.</text>
</comment>
<comment type="subunit">
    <text evidence="7">Component of the condensin-2 complex.</text>
</comment>
<dbReference type="GO" id="GO:0042393">
    <property type="term" value="F:histone binding"/>
    <property type="evidence" value="ECO:0007669"/>
    <property type="project" value="TreeGrafter"/>
</dbReference>
<comment type="function">
    <text evidence="7">Regulatory subunit of the condensin-2 complex, a complex which establishes mitotic chromosome architecture and is involved in physical rigidity of the chromatid axis.</text>
</comment>
<dbReference type="PIRSF" id="PIRSF036508">
    <property type="entry name" value="Condns_HCP-6"/>
    <property type="match status" value="1"/>
</dbReference>
<sequence>MELLNALELLKIKTVNGVWVDTVWDFEFYEAEPLDPVIEEEIIGNGLDAFKAVYKGLLPFATDAAGSTDNVWTTFAENGVSVNAVVAVLSHFFLGVKARTASLSRRLNALRAGSVYLLLLGIPGNIANKVFHPVLFDACLDLVKTCWPQDTGKKRKKDTFRSSQSDPKSKKRGKPNRKDNEAMEVDEFDDEDLEEEMFFSAKDLMYIREGIICLVKTLLRLLTKLPLKDKSHSVQNCAQVFTDLTRFEPVIGVLTFAEGSDPDAMKSLPELAYHGLRLLCSPKHGEGSESVRQVFHRLLYVILMMSNEDCAKPSLLAATQANQASREQAIQFVSHIVDELKETALPILRILLQHICVQMVDKAEYRTSGAQTVVKLLAKMPCAEYASFIQWLYSYSLHSKVAYRMFALDVAMALVERPEREADASLSAELASFLPHKFLVQVMVFGRRSDRAPTVRSHALTYLGQCLELQSPNATESVQELFSFTSAQTILEGGRSVGLPTIQESNIQKTALNFKTIEMTNKADISTFDTKETMALLMRRVSDEKTNVRKSALQALMSLLKHRVIPCSQENLSILSGRCRDPAVSVKKKALQCLMDLLTAQPEDSVVQKTWLMGVVPAIWDSENSVQEKALECLDLTILANIRNHRDYSSQDIPQKLAWDLLGLLCRENQDLGRYLNKAFAIWSKQKKFSSSFVNSLISHTGAEHAPAAWLLLSKVAGSSPRLDYSRILDAWDETVRDSNVTVATSCHILCVIGDIAKHLNEDTKSRIVEDIMKWLKSFDIPLEVVSACVDALYQLGREEKVEDTQRFLNQHCGELVSICEAYLSGIMLSQDGALNLNEDLVVKHLFTLGVASLQCPARVGKRIFLLVQSILASNEELQLVDGSDELPATQPLSQFKPSSMPTLVRAHAFITLGKLCLQNEDLAKRCIPAFARELEVSEEVAVRNNVVVVMCDLCVRYTTMVDLYIPNISACLKDPEPLIREQTLILLTNLLQEEFVKWKGSLFFRFVSLLVDPEPRIASLCEFCLVHLLLKRNPIMFSQHFIECIFHFNCYEKHEKYNKFPQTDSEKAKFSLRGSENKERRMRIYRFLLTHFTDEQRFSITTKISQSVLACFVEDVLPLDSEGCELLSDTFEVLSLREIKLSAMHGTAERDELEEGDEMAMANAVIQVAQKKLISQVQKKNFIENVIPIIICLKARLEKKHFPVLKDLMGYLQVMMQSYRSEVKDFFAADEQLAAELEYDLQRFEKEQEMEQQLAACSMTDSASASSPAVITTPRAATNSARASPVPTAGQSERSAQATPLPPGSAPRFITPRPTSAVKQRPMSTSEVLTRARKAVERSGLRGNRRVSASSENATPLNPSAVPKHLLRLGSTGVGSALENRAISTPQRSMNELTFGEGVSAIFSTCRTEPKNAGKEDDNVLYMISPDKPTPPPRQWNVESPLCRRGSRRQRL</sequence>
<dbReference type="Gene3D" id="1.25.10.10">
    <property type="entry name" value="Leucine-rich Repeat Variant"/>
    <property type="match status" value="3"/>
</dbReference>
<feature type="coiled-coil region" evidence="8">
    <location>
        <begin position="1228"/>
        <end position="1255"/>
    </location>
</feature>
<evidence type="ECO:0000259" key="10">
    <source>
        <dbReference type="Pfam" id="PF12717"/>
    </source>
</evidence>
<dbReference type="SUPFAM" id="SSF48371">
    <property type="entry name" value="ARM repeat"/>
    <property type="match status" value="1"/>
</dbReference>
<organism evidence="11 12">
    <name type="scientific">Anguilla anguilla</name>
    <name type="common">European freshwater eel</name>
    <name type="synonym">Muraena anguilla</name>
    <dbReference type="NCBI Taxonomy" id="7936"/>
    <lineage>
        <taxon>Eukaryota</taxon>
        <taxon>Metazoa</taxon>
        <taxon>Chordata</taxon>
        <taxon>Craniata</taxon>
        <taxon>Vertebrata</taxon>
        <taxon>Euteleostomi</taxon>
        <taxon>Actinopterygii</taxon>
        <taxon>Neopterygii</taxon>
        <taxon>Teleostei</taxon>
        <taxon>Anguilliformes</taxon>
        <taxon>Anguillidae</taxon>
        <taxon>Anguilla</taxon>
    </lineage>
</organism>
<keyword evidence="4 7" id="KW-0226">DNA condensation</keyword>